<organism evidence="2 3">
    <name type="scientific">Candolleomyces aberdarensis</name>
    <dbReference type="NCBI Taxonomy" id="2316362"/>
    <lineage>
        <taxon>Eukaryota</taxon>
        <taxon>Fungi</taxon>
        <taxon>Dikarya</taxon>
        <taxon>Basidiomycota</taxon>
        <taxon>Agaricomycotina</taxon>
        <taxon>Agaricomycetes</taxon>
        <taxon>Agaricomycetidae</taxon>
        <taxon>Agaricales</taxon>
        <taxon>Agaricineae</taxon>
        <taxon>Psathyrellaceae</taxon>
        <taxon>Candolleomyces</taxon>
    </lineage>
</organism>
<evidence type="ECO:0000313" key="2">
    <source>
        <dbReference type="EMBL" id="RXW11167.1"/>
    </source>
</evidence>
<accession>A0A4Q2CWM1</accession>
<dbReference type="AlphaFoldDB" id="A0A4Q2CWM1"/>
<dbReference type="OrthoDB" id="3344688at2759"/>
<dbReference type="SUPFAM" id="SSF56672">
    <property type="entry name" value="DNA/RNA polymerases"/>
    <property type="match status" value="1"/>
</dbReference>
<comment type="caution">
    <text evidence="2">The sequence shown here is derived from an EMBL/GenBank/DDBJ whole genome shotgun (WGS) entry which is preliminary data.</text>
</comment>
<dbReference type="CDD" id="cd09272">
    <property type="entry name" value="RNase_HI_RT_Ty1"/>
    <property type="match status" value="1"/>
</dbReference>
<reference evidence="2 3" key="1">
    <citation type="submission" date="2019-01" db="EMBL/GenBank/DDBJ databases">
        <title>Draft genome sequence of Psathyrella aberdarensis IHI B618.</title>
        <authorList>
            <person name="Buettner E."/>
            <person name="Kellner H."/>
        </authorList>
    </citation>
    <scope>NUCLEOTIDE SEQUENCE [LARGE SCALE GENOMIC DNA]</scope>
    <source>
        <strain evidence="2 3">IHI B618</strain>
    </source>
</reference>
<dbReference type="InterPro" id="IPR043502">
    <property type="entry name" value="DNA/RNA_pol_sf"/>
</dbReference>
<dbReference type="PANTHER" id="PTHR11439:SF483">
    <property type="entry name" value="PEPTIDE SYNTHASE GLIP-LIKE, PUTATIVE (AFU_ORTHOLOGUE AFUA_3G12920)-RELATED"/>
    <property type="match status" value="1"/>
</dbReference>
<feature type="region of interest" description="Disordered" evidence="1">
    <location>
        <begin position="49"/>
        <end position="68"/>
    </location>
</feature>
<protein>
    <submittedName>
        <fullName evidence="2">Uncharacterized protein</fullName>
    </submittedName>
</protein>
<name>A0A4Q2CWM1_9AGAR</name>
<dbReference type="PANTHER" id="PTHR11439">
    <property type="entry name" value="GAG-POL-RELATED RETROTRANSPOSON"/>
    <property type="match status" value="1"/>
</dbReference>
<dbReference type="STRING" id="2316362.A0A4Q2CWM1"/>
<dbReference type="Proteomes" id="UP000290288">
    <property type="component" value="Unassembled WGS sequence"/>
</dbReference>
<keyword evidence="3" id="KW-1185">Reference proteome</keyword>
<sequence length="303" mass="33610">MGQPGMLLGMKISQSDDNSIITISQSHYIDSILKLFGLEDANTVSTPLDPNVNLNYDDSPSTNSSSNSRGSSYYAMAIGLLSYTLLGTHSNITNAIYQLAQFTQNPKPKHWTTVKRIFRYLKGMKDLQLTFGGPNQDWTTEINCYCNADWASNADQKSFSGYVFTLAGGAIAWSSKKQTSVALSTAKAEYVAATHVAKQTLWFRALFSELGFPQPTPFTIFTDNQAAIAIAHHPKFHSRTKHINITLHFLCDLVQDGILNTVYINTHKNLADIFTKGLPQPTHQDFVQRLGLLDPGYEIMEGC</sequence>
<feature type="compositionally biased region" description="Low complexity" evidence="1">
    <location>
        <begin position="59"/>
        <end position="68"/>
    </location>
</feature>
<evidence type="ECO:0000313" key="3">
    <source>
        <dbReference type="Proteomes" id="UP000290288"/>
    </source>
</evidence>
<feature type="compositionally biased region" description="Polar residues" evidence="1">
    <location>
        <begin position="49"/>
        <end position="58"/>
    </location>
</feature>
<dbReference type="EMBL" id="SDEE01002255">
    <property type="protein sequence ID" value="RXW11167.1"/>
    <property type="molecule type" value="Genomic_DNA"/>
</dbReference>
<gene>
    <name evidence="2" type="ORF">EST38_g14688</name>
</gene>
<evidence type="ECO:0000256" key="1">
    <source>
        <dbReference type="SAM" id="MobiDB-lite"/>
    </source>
</evidence>
<proteinExistence type="predicted"/>